<name>A0ABS8NIE2_9BACT</name>
<gene>
    <name evidence="1" type="ORF">LOC71_13720</name>
</gene>
<organism evidence="1 2">
    <name type="scientific">Rhodopirellula halodulae</name>
    <dbReference type="NCBI Taxonomy" id="2894198"/>
    <lineage>
        <taxon>Bacteria</taxon>
        <taxon>Pseudomonadati</taxon>
        <taxon>Planctomycetota</taxon>
        <taxon>Planctomycetia</taxon>
        <taxon>Pirellulales</taxon>
        <taxon>Pirellulaceae</taxon>
        <taxon>Rhodopirellula</taxon>
    </lineage>
</organism>
<dbReference type="SUPFAM" id="SSF48452">
    <property type="entry name" value="TPR-like"/>
    <property type="match status" value="1"/>
</dbReference>
<sequence length="177" mass="19669">MPPTLHHAYSLIQKGRYEDAVASLNSAGKSYEVRSALGVCLMRLGRSEAALGVFRQFVLDGNGITDREGVPEHCKRNFATALLMNGLAAGAWSVLSQLQERQNRRRLEMLSAIREWEKTLSWWRWIDWKLNRITASDVTIPLPFEPGELGFPVQGASVKSVDETAMLPKIAVSALSS</sequence>
<reference evidence="1" key="1">
    <citation type="submission" date="2021-11" db="EMBL/GenBank/DDBJ databases">
        <title>Genome sequence.</title>
        <authorList>
            <person name="Sun Q."/>
        </authorList>
    </citation>
    <scope>NUCLEOTIDE SEQUENCE</scope>
    <source>
        <strain evidence="1">JC740</strain>
    </source>
</reference>
<protein>
    <submittedName>
        <fullName evidence="1">Tetratricopeptide repeat protein</fullName>
    </submittedName>
</protein>
<dbReference type="RefSeq" id="WP_230274293.1">
    <property type="nucleotide sequence ID" value="NZ_JAJKFW010000024.1"/>
</dbReference>
<evidence type="ECO:0000313" key="1">
    <source>
        <dbReference type="EMBL" id="MCC9643338.1"/>
    </source>
</evidence>
<dbReference type="Gene3D" id="1.25.40.10">
    <property type="entry name" value="Tetratricopeptide repeat domain"/>
    <property type="match status" value="1"/>
</dbReference>
<dbReference type="InterPro" id="IPR011990">
    <property type="entry name" value="TPR-like_helical_dom_sf"/>
</dbReference>
<proteinExistence type="predicted"/>
<evidence type="ECO:0000313" key="2">
    <source>
        <dbReference type="Proteomes" id="UP001430306"/>
    </source>
</evidence>
<comment type="caution">
    <text evidence="1">The sequence shown here is derived from an EMBL/GenBank/DDBJ whole genome shotgun (WGS) entry which is preliminary data.</text>
</comment>
<keyword evidence="2" id="KW-1185">Reference proteome</keyword>
<dbReference type="EMBL" id="JAJKFW010000024">
    <property type="protein sequence ID" value="MCC9643338.1"/>
    <property type="molecule type" value="Genomic_DNA"/>
</dbReference>
<accession>A0ABS8NIE2</accession>
<dbReference type="Proteomes" id="UP001430306">
    <property type="component" value="Unassembled WGS sequence"/>
</dbReference>